<dbReference type="PATRIC" id="fig|1263865.4.peg.3912"/>
<protein>
    <recommendedName>
        <fullName evidence="4">DUF3179 domain-containing protein</fullName>
    </recommendedName>
</protein>
<evidence type="ECO:0000313" key="2">
    <source>
        <dbReference type="EMBL" id="ESQ97591.1"/>
    </source>
</evidence>
<evidence type="ECO:0008006" key="4">
    <source>
        <dbReference type="Google" id="ProtNLM"/>
    </source>
</evidence>
<evidence type="ECO:0000313" key="3">
    <source>
        <dbReference type="Proteomes" id="UP000017822"/>
    </source>
</evidence>
<dbReference type="InterPro" id="IPR021516">
    <property type="entry name" value="DUF3179"/>
</dbReference>
<gene>
    <name evidence="2" type="ORF">F753_20310</name>
</gene>
<dbReference type="AlphaFoldDB" id="V4RWM4"/>
<dbReference type="Pfam" id="PF11376">
    <property type="entry name" value="DUF3179"/>
    <property type="match status" value="1"/>
</dbReference>
<dbReference type="RefSeq" id="WP_023446659.1">
    <property type="nucleotide sequence ID" value="NZ_AOFQ01000061.1"/>
</dbReference>
<name>V4RWM4_STUCH</name>
<keyword evidence="1" id="KW-0732">Signal</keyword>
<dbReference type="Proteomes" id="UP000017822">
    <property type="component" value="Unassembled WGS sequence"/>
</dbReference>
<organism evidence="2 3">
    <name type="scientific">Stutzerimonas chloritidismutans AW-1</name>
    <dbReference type="NCBI Taxonomy" id="1263865"/>
    <lineage>
        <taxon>Bacteria</taxon>
        <taxon>Pseudomonadati</taxon>
        <taxon>Pseudomonadota</taxon>
        <taxon>Gammaproteobacteria</taxon>
        <taxon>Pseudomonadales</taxon>
        <taxon>Pseudomonadaceae</taxon>
        <taxon>Stutzerimonas</taxon>
    </lineage>
</organism>
<feature type="chain" id="PRO_5004727109" description="DUF3179 domain-containing protein" evidence="1">
    <location>
        <begin position="24"/>
        <end position="343"/>
    </location>
</feature>
<comment type="caution">
    <text evidence="2">The sequence shown here is derived from an EMBL/GenBank/DDBJ whole genome shotgun (WGS) entry which is preliminary data.</text>
</comment>
<feature type="signal peptide" evidence="1">
    <location>
        <begin position="1"/>
        <end position="23"/>
    </location>
</feature>
<dbReference type="EMBL" id="AOFQ01000061">
    <property type="protein sequence ID" value="ESQ97591.1"/>
    <property type="molecule type" value="Genomic_DNA"/>
</dbReference>
<accession>V4RWM4</accession>
<proteinExistence type="predicted"/>
<reference evidence="2 3" key="1">
    <citation type="submission" date="2013-07" db="EMBL/GenBank/DDBJ databases">
        <authorList>
            <person name="Schaap P.J."/>
            <person name="Mehboob F."/>
            <person name="Oosterkamp M.J."/>
            <person name="de Vos W.M."/>
            <person name="Stams A.J.M."/>
            <person name="Koehorst J.J."/>
        </authorList>
    </citation>
    <scope>NUCLEOTIDE SEQUENCE [LARGE SCALE GENOMIC DNA]</scope>
    <source>
        <strain evidence="2 3">AW-1</strain>
    </source>
</reference>
<sequence>MHCRYLLTLLGLVYLGATMPVQAQPPAGPERVLSPSHAMFTELLLSGGPGKDGIPAIDSPKFSDARDADDYLKAQDIVFGVYHQGEAKAYPQRIMVWHEIVNDSLGGEPVSITYCPLTATAIGFKRGSTSLGVSGKLLNSNVVMYDRASDSYWSQIAAVAFEGPLKGQSLDEIQVTWTTWARWKERYPQTQVLTERTGYMRNYNRDPYGSYSPLHGYYIEPQVMFPVTHSRPELHAKQMIRGFRTSQVAVAINREYLEQQGIVHYQHADRHYLIIQDSRLDTAWVYESDARIALDPATLNFTQDGPQAPELQGLAKINMIDAMWFAWATFYPQTVLLDAPAGL</sequence>
<evidence type="ECO:0000256" key="1">
    <source>
        <dbReference type="SAM" id="SignalP"/>
    </source>
</evidence>